<gene>
    <name evidence="2" type="ORF">KDY119_03071</name>
</gene>
<dbReference type="AlphaFoldDB" id="A0A5P9QEQ9"/>
<keyword evidence="1" id="KW-0472">Membrane</keyword>
<evidence type="ECO:0000313" key="2">
    <source>
        <dbReference type="EMBL" id="QFU99540.1"/>
    </source>
</evidence>
<reference evidence="2 3" key="1">
    <citation type="submission" date="2019-10" db="EMBL/GenBank/DDBJ databases">
        <title>Genome sequence of Luteimicrobium xylanilyticum HY-24.</title>
        <authorList>
            <person name="Kim D.Y."/>
            <person name="Park H.-Y."/>
        </authorList>
    </citation>
    <scope>NUCLEOTIDE SEQUENCE [LARGE SCALE GENOMIC DNA]</scope>
    <source>
        <strain evidence="2 3">HY-24</strain>
    </source>
</reference>
<keyword evidence="1" id="KW-0812">Transmembrane</keyword>
<name>A0A5P9QEQ9_9MICO</name>
<dbReference type="Proteomes" id="UP000326702">
    <property type="component" value="Chromosome"/>
</dbReference>
<sequence>MLVRALVPWAGLGLSALLVALFPANVHLALTGDDLAWWDELVPRTFMQGVFLAATVTVTALGFAARRRGPTARPAPVDTARLAP</sequence>
<feature type="transmembrane region" description="Helical" evidence="1">
    <location>
        <begin position="45"/>
        <end position="65"/>
    </location>
</feature>
<organism evidence="2 3">
    <name type="scientific">Luteimicrobium xylanilyticum</name>
    <dbReference type="NCBI Taxonomy" id="1133546"/>
    <lineage>
        <taxon>Bacteria</taxon>
        <taxon>Bacillati</taxon>
        <taxon>Actinomycetota</taxon>
        <taxon>Actinomycetes</taxon>
        <taxon>Micrococcales</taxon>
        <taxon>Luteimicrobium</taxon>
    </lineage>
</organism>
<evidence type="ECO:0000313" key="3">
    <source>
        <dbReference type="Proteomes" id="UP000326702"/>
    </source>
</evidence>
<protein>
    <submittedName>
        <fullName evidence="2">Uncharacterized protein</fullName>
    </submittedName>
</protein>
<keyword evidence="1" id="KW-1133">Transmembrane helix</keyword>
<dbReference type="EMBL" id="CP045529">
    <property type="protein sequence ID" value="QFU99540.1"/>
    <property type="molecule type" value="Genomic_DNA"/>
</dbReference>
<evidence type="ECO:0000256" key="1">
    <source>
        <dbReference type="SAM" id="Phobius"/>
    </source>
</evidence>
<dbReference type="KEGG" id="lxl:KDY119_03071"/>
<accession>A0A5P9QEQ9</accession>
<proteinExistence type="predicted"/>
<keyword evidence="3" id="KW-1185">Reference proteome</keyword>